<evidence type="ECO:0000256" key="8">
    <source>
        <dbReference type="ARBA" id="ARBA00023212"/>
    </source>
</evidence>
<dbReference type="PROSITE" id="PS50096">
    <property type="entry name" value="IQ"/>
    <property type="match status" value="1"/>
</dbReference>
<dbReference type="InParanoid" id="A0A024FTB5"/>
<evidence type="ECO:0000256" key="7">
    <source>
        <dbReference type="ARBA" id="ARBA00023069"/>
    </source>
</evidence>
<keyword evidence="8" id="KW-0206">Cytoskeleton</keyword>
<keyword evidence="9" id="KW-0966">Cell projection</keyword>
<evidence type="ECO:0000256" key="6">
    <source>
        <dbReference type="ARBA" id="ARBA00022846"/>
    </source>
</evidence>
<comment type="subcellular location">
    <subcellularLocation>
        <location evidence="2">Cytoplasm</location>
        <location evidence="2">Cytoskeleton</location>
        <location evidence="2">Flagellum axoneme</location>
    </subcellularLocation>
</comment>
<organism evidence="13 14">
    <name type="scientific">Albugo candida</name>
    <dbReference type="NCBI Taxonomy" id="65357"/>
    <lineage>
        <taxon>Eukaryota</taxon>
        <taxon>Sar</taxon>
        <taxon>Stramenopiles</taxon>
        <taxon>Oomycota</taxon>
        <taxon>Peronosporomycetes</taxon>
        <taxon>Albuginales</taxon>
        <taxon>Albuginaceae</taxon>
        <taxon>Albugo</taxon>
    </lineage>
</organism>
<evidence type="ECO:0000256" key="10">
    <source>
        <dbReference type="ARBA" id="ARBA00032180"/>
    </source>
</evidence>
<proteinExistence type="inferred from homology"/>
<evidence type="ECO:0000256" key="3">
    <source>
        <dbReference type="ARBA" id="ARBA00009071"/>
    </source>
</evidence>
<reference evidence="13 14" key="1">
    <citation type="submission" date="2012-05" db="EMBL/GenBank/DDBJ databases">
        <title>Recombination and specialization in a pathogen metapopulation.</title>
        <authorList>
            <person name="Gardiner A."/>
            <person name="Kemen E."/>
            <person name="Schultz-Larsen T."/>
            <person name="MacLean D."/>
            <person name="Van Oosterhout C."/>
            <person name="Jones J.D.G."/>
        </authorList>
    </citation>
    <scope>NUCLEOTIDE SEQUENCE [LARGE SCALE GENOMIC DNA]</scope>
    <source>
        <strain evidence="13 14">Ac Nc2</strain>
    </source>
</reference>
<gene>
    <name evidence="13" type="ORF">BN9_095160</name>
</gene>
<dbReference type="InterPro" id="IPR000048">
    <property type="entry name" value="IQ_motif_EF-hand-BS"/>
</dbReference>
<keyword evidence="6" id="KW-0282">Flagellum</keyword>
<dbReference type="AlphaFoldDB" id="A0A024FTB5"/>
<dbReference type="InterPro" id="IPR042815">
    <property type="entry name" value="DRC10"/>
</dbReference>
<evidence type="ECO:0000256" key="5">
    <source>
        <dbReference type="ARBA" id="ARBA00022490"/>
    </source>
</evidence>
<protein>
    <recommendedName>
        <fullName evidence="4">Dynein regulatory complex protein 10</fullName>
    </recommendedName>
    <alternativeName>
        <fullName evidence="10">IQ domain-containing protein D</fullName>
    </alternativeName>
</protein>
<comment type="caution">
    <text evidence="13">The sequence shown here is derived from an EMBL/GenBank/DDBJ whole genome shotgun (WGS) entry which is preliminary data.</text>
</comment>
<dbReference type="CDD" id="cd23767">
    <property type="entry name" value="IQCD"/>
    <property type="match status" value="1"/>
</dbReference>
<dbReference type="EMBL" id="CAIX01000223">
    <property type="protein sequence ID" value="CCI10340.1"/>
    <property type="molecule type" value="Genomic_DNA"/>
</dbReference>
<keyword evidence="12" id="KW-0175">Coiled coil</keyword>
<dbReference type="PANTHER" id="PTHR31598">
    <property type="entry name" value="IQ DOMAIN-CONTAINING PROTEIN D"/>
    <property type="match status" value="1"/>
</dbReference>
<evidence type="ECO:0000256" key="12">
    <source>
        <dbReference type="SAM" id="Coils"/>
    </source>
</evidence>
<keyword evidence="5" id="KW-0963">Cytoplasm</keyword>
<sequence>MQKVSNVDSQRLMLIVGDVTDRIEYLSYVPMDNSEDLIQHLTENQSIHVGVLMEELWQLEQLCLSAHDKEIEEKIKSTSQRLCRELKESIIAIDILYHHSPVTQSRSENLELLVKTLSDLSVILQRQSQRSMEESKMNRELVQVAETRVRHTQDDLRLTRDNLKQLRKTKQEQVRNLEEQIQKAQLELQTTAQSSTAEFEAIGADLKNAQFEAHETHLKELNALTDKTAFYLAQNEKMKQDHREVEDLLRKKKIRLASECKAVAEQYSQDMENIMNEIQVLERVYSDNVKKCHMFEKHFKMVDEEQIRIDAEEALIQERSAGERAQIQILEDAAIMIQKMYRGYVCRVEYKKQVAKRKKAKKAKKSAKKKT</sequence>
<feature type="coiled-coil region" evidence="12">
    <location>
        <begin position="149"/>
        <end position="194"/>
    </location>
</feature>
<dbReference type="SMART" id="SM00015">
    <property type="entry name" value="IQ"/>
    <property type="match status" value="1"/>
</dbReference>
<comment type="function">
    <text evidence="1">Component of the nexin-dynein regulatory complex (N-DRC), a key regulator of ciliary/flagellar motility which maintains the alignment and integrity of the distal axoneme and regulates microtubule sliding in motile axonemes.</text>
</comment>
<feature type="coiled-coil region" evidence="12">
    <location>
        <begin position="235"/>
        <end position="284"/>
    </location>
</feature>
<dbReference type="Proteomes" id="UP000053237">
    <property type="component" value="Unassembled WGS sequence"/>
</dbReference>
<accession>A0A024FTB5</accession>
<dbReference type="Pfam" id="PF00612">
    <property type="entry name" value="IQ"/>
    <property type="match status" value="1"/>
</dbReference>
<name>A0A024FTB5_9STRA</name>
<keyword evidence="7" id="KW-0969">Cilium</keyword>
<evidence type="ECO:0000256" key="9">
    <source>
        <dbReference type="ARBA" id="ARBA00023273"/>
    </source>
</evidence>
<evidence type="ECO:0000313" key="13">
    <source>
        <dbReference type="EMBL" id="CCI10340.1"/>
    </source>
</evidence>
<evidence type="ECO:0000256" key="2">
    <source>
        <dbReference type="ARBA" id="ARBA00004611"/>
    </source>
</evidence>
<evidence type="ECO:0000256" key="1">
    <source>
        <dbReference type="ARBA" id="ARBA00003029"/>
    </source>
</evidence>
<keyword evidence="14" id="KW-1185">Reference proteome</keyword>
<evidence type="ECO:0000256" key="4">
    <source>
        <dbReference type="ARBA" id="ARBA00021752"/>
    </source>
</evidence>
<comment type="subunit">
    <text evidence="11">Component of the nexin-dynein regulatory complex (N-DRC). Interacts with CFAP52.</text>
</comment>
<evidence type="ECO:0000313" key="14">
    <source>
        <dbReference type="Proteomes" id="UP000053237"/>
    </source>
</evidence>
<dbReference type="OrthoDB" id="10265211at2759"/>
<dbReference type="PANTHER" id="PTHR31598:SF1">
    <property type="entry name" value="DYNEIN REGULATORY COMPLEX PROTEIN 10"/>
    <property type="match status" value="1"/>
</dbReference>
<comment type="similarity">
    <text evidence="3">Belongs to the DRC10 family.</text>
</comment>
<evidence type="ECO:0000256" key="11">
    <source>
        <dbReference type="ARBA" id="ARBA00046836"/>
    </source>
</evidence>